<proteinExistence type="predicted"/>
<accession>A0ABW4ESV7</accession>
<keyword evidence="2" id="KW-1185">Reference proteome</keyword>
<evidence type="ECO:0000313" key="2">
    <source>
        <dbReference type="Proteomes" id="UP001597114"/>
    </source>
</evidence>
<comment type="caution">
    <text evidence="1">The sequence shown here is derived from an EMBL/GenBank/DDBJ whole genome shotgun (WGS) entry which is preliminary data.</text>
</comment>
<dbReference type="Proteomes" id="UP001597114">
    <property type="component" value="Unassembled WGS sequence"/>
</dbReference>
<evidence type="ECO:0000313" key="1">
    <source>
        <dbReference type="EMBL" id="MFD1517435.1"/>
    </source>
</evidence>
<protein>
    <submittedName>
        <fullName evidence="1">Uncharacterized protein</fullName>
    </submittedName>
</protein>
<dbReference type="EMBL" id="JBHUCO010000009">
    <property type="protein sequence ID" value="MFD1517435.1"/>
    <property type="molecule type" value="Genomic_DNA"/>
</dbReference>
<name>A0ABW4ESV7_9PSEU</name>
<sequence>MPRSVEHEFVTESFLAIVEELSESRIYGYPEADRGKLDFACALTANRERLVAGQTLTHHAAGIEKDLNILLLENLDSIPVYLYEHSTRNEARIQEVIHRFRRSEPDRVSLLRTYRYPSEFDADNEVQREVVRDSLRNQIIDDLLLNVIFGRLAGTDVDYFLSDSRSANFGLTLTLLEYIAVNGYDSQRRTVAALKQQDVSISGNTLSRQVQTLLSSGMLEFALGRMLFRVSQRGKIFLRICSLIDPLLRVPPSFELRVILNRLGLDTGALKASDEFFRRMMDEKPRDGDPLARSFYLVAQIVGARHRYGLELSGGPYLDDPGEIHGGYTGLHWTGR</sequence>
<reference evidence="2" key="1">
    <citation type="journal article" date="2019" name="Int. J. Syst. Evol. Microbiol.">
        <title>The Global Catalogue of Microorganisms (GCM) 10K type strain sequencing project: providing services to taxonomists for standard genome sequencing and annotation.</title>
        <authorList>
            <consortium name="The Broad Institute Genomics Platform"/>
            <consortium name="The Broad Institute Genome Sequencing Center for Infectious Disease"/>
            <person name="Wu L."/>
            <person name="Ma J."/>
        </authorList>
    </citation>
    <scope>NUCLEOTIDE SEQUENCE [LARGE SCALE GENOMIC DNA]</scope>
    <source>
        <strain evidence="2">CCM 7043</strain>
    </source>
</reference>
<organism evidence="1 2">
    <name type="scientific">Pseudonocardia yunnanensis</name>
    <dbReference type="NCBI Taxonomy" id="58107"/>
    <lineage>
        <taxon>Bacteria</taxon>
        <taxon>Bacillati</taxon>
        <taxon>Actinomycetota</taxon>
        <taxon>Actinomycetes</taxon>
        <taxon>Pseudonocardiales</taxon>
        <taxon>Pseudonocardiaceae</taxon>
        <taxon>Pseudonocardia</taxon>
    </lineage>
</organism>
<dbReference type="RefSeq" id="WP_344720927.1">
    <property type="nucleotide sequence ID" value="NZ_BAAAUS010000007.1"/>
</dbReference>
<gene>
    <name evidence="1" type="ORF">ACFSJD_08055</name>
</gene>